<keyword evidence="7 10" id="KW-0472">Membrane</keyword>
<keyword evidence="10" id="KW-0067">ATP-binding</keyword>
<dbReference type="InterPro" id="IPR059000">
    <property type="entry name" value="ATPase_P-type_domA"/>
</dbReference>
<evidence type="ECO:0000256" key="8">
    <source>
        <dbReference type="ARBA" id="ARBA00039103"/>
    </source>
</evidence>
<dbReference type="PANTHER" id="PTHR48085:SF5">
    <property type="entry name" value="CADMIUM_ZINC-TRANSPORTING ATPASE HMA4-RELATED"/>
    <property type="match status" value="1"/>
</dbReference>
<dbReference type="InterPro" id="IPR018303">
    <property type="entry name" value="ATPase_P-typ_P_site"/>
</dbReference>
<protein>
    <recommendedName>
        <fullName evidence="8">Cd(2+)-exporting ATPase</fullName>
        <ecNumber evidence="8">7.2.2.21</ecNumber>
    </recommendedName>
</protein>
<comment type="subcellular location">
    <subcellularLocation>
        <location evidence="10">Cell membrane</location>
    </subcellularLocation>
    <subcellularLocation>
        <location evidence="1">Membrane</location>
        <topology evidence="1">Multi-pass membrane protein</topology>
    </subcellularLocation>
</comment>
<comment type="catalytic activity">
    <reaction evidence="9">
        <text>Cd(2+)(in) + ATP + H2O = Cd(2+)(out) + ADP + phosphate + H(+)</text>
        <dbReference type="Rhea" id="RHEA:12132"/>
        <dbReference type="ChEBI" id="CHEBI:15377"/>
        <dbReference type="ChEBI" id="CHEBI:15378"/>
        <dbReference type="ChEBI" id="CHEBI:30616"/>
        <dbReference type="ChEBI" id="CHEBI:43474"/>
        <dbReference type="ChEBI" id="CHEBI:48775"/>
        <dbReference type="ChEBI" id="CHEBI:456216"/>
        <dbReference type="EC" id="7.2.2.21"/>
    </reaction>
</comment>
<dbReference type="InterPro" id="IPR023299">
    <property type="entry name" value="ATPase_P-typ_cyto_dom_N"/>
</dbReference>
<evidence type="ECO:0000256" key="6">
    <source>
        <dbReference type="ARBA" id="ARBA00022989"/>
    </source>
</evidence>
<dbReference type="Pfam" id="PF00702">
    <property type="entry name" value="Hydrolase"/>
    <property type="match status" value="1"/>
</dbReference>
<dbReference type="PRINTS" id="PR00120">
    <property type="entry name" value="HATPASE"/>
</dbReference>
<dbReference type="PROSITE" id="PS00154">
    <property type="entry name" value="ATPASE_E1_E2"/>
    <property type="match status" value="1"/>
</dbReference>
<dbReference type="SFLD" id="SFLDF00027">
    <property type="entry name" value="p-type_atpase"/>
    <property type="match status" value="1"/>
</dbReference>
<organism evidence="12 13">
    <name type="scientific">Ruminococcus gauvreauii</name>
    <dbReference type="NCBI Taxonomy" id="438033"/>
    <lineage>
        <taxon>Bacteria</taxon>
        <taxon>Bacillati</taxon>
        <taxon>Bacillota</taxon>
        <taxon>Clostridia</taxon>
        <taxon>Eubacteriales</taxon>
        <taxon>Oscillospiraceae</taxon>
        <taxon>Ruminococcus</taxon>
    </lineage>
</organism>
<dbReference type="InterPro" id="IPR001757">
    <property type="entry name" value="P_typ_ATPase"/>
</dbReference>
<dbReference type="Gene3D" id="2.70.150.10">
    <property type="entry name" value="Calcium-transporting ATPase, cytoplasmic transduction domain A"/>
    <property type="match status" value="1"/>
</dbReference>
<evidence type="ECO:0000256" key="3">
    <source>
        <dbReference type="ARBA" id="ARBA00022539"/>
    </source>
</evidence>
<evidence type="ECO:0000256" key="10">
    <source>
        <dbReference type="RuleBase" id="RU362081"/>
    </source>
</evidence>
<dbReference type="PRINTS" id="PR00119">
    <property type="entry name" value="CATATPASE"/>
</dbReference>
<keyword evidence="3" id="KW-0104">Cadmium</keyword>
<evidence type="ECO:0000313" key="13">
    <source>
        <dbReference type="Proteomes" id="UP001060164"/>
    </source>
</evidence>
<evidence type="ECO:0000256" key="9">
    <source>
        <dbReference type="ARBA" id="ARBA00049338"/>
    </source>
</evidence>
<dbReference type="SUPFAM" id="SSF81653">
    <property type="entry name" value="Calcium ATPase, transduction domain A"/>
    <property type="match status" value="1"/>
</dbReference>
<dbReference type="NCBIfam" id="TIGR01494">
    <property type="entry name" value="ATPase_P-type"/>
    <property type="match status" value="1"/>
</dbReference>
<dbReference type="SUPFAM" id="SSF56784">
    <property type="entry name" value="HAD-like"/>
    <property type="match status" value="1"/>
</dbReference>
<dbReference type="Gene3D" id="3.40.50.1000">
    <property type="entry name" value="HAD superfamily/HAD-like"/>
    <property type="match status" value="1"/>
</dbReference>
<sequence>MKFKIKHEIQGRIRIHVRQKHMTYEEADILLYYLHNLKYVTFAKVYERTQDAVINYVGGRDEIVDSLRKFQYQDVKIPKGLIENSGRELNAKYWEKLTNKVILRVGNKLLLPYSVQAVLAAVKSVRYIWKGLQTLAKGNIEVPVLDATAISVSILRGDVNTASSIMFLLGIGEILEEWTHKKSVEDLARTMSLNVGKVWMVREEQEVLIPASEIKAGDLVRIRMGNVVPFDGVVTEGDAMLNQASLTGESVPVRKTVDKYVYAGTVVEEGEITVCVKEAEGSSRYEKIVTMIEESEKLKSMLESKAEHLADRLVPYTLAGTAVTYLFTRNITKALSVLMVDFSCALKLAMPISVLTAIREASLYHVTVKGGKYLEAVAQADTIVFDKTGTLTKAKPTVVDVVSFCDMEPDELLRTAACLEEHFPHSMAKAVVQAAKAKKLYHEENHSKVEYIVAHGISTMIDGERTVIGSYHFVFEDEKCVITEEQRQKFEELPAEYSHLYLAIENQLAAVICIADPLRKEAEAVVNSLKKAGISKVVMMTGDSERTASAIADRIGADEYYSEVLPEDKAKFVEREKAQGRKVIMIGDGINDSPALSAADVGIAISDGAEIAREIADITIGADDLFGIMTLKAISDGLMKRIGRNYRFIVGFNAGLIVLGIGGILQPAASAFLHNTSTLAVSLKSMQNLLN</sequence>
<keyword evidence="13" id="KW-1185">Reference proteome</keyword>
<dbReference type="EC" id="7.2.2.21" evidence="8"/>
<dbReference type="InterPro" id="IPR023214">
    <property type="entry name" value="HAD_sf"/>
</dbReference>
<evidence type="ECO:0000256" key="1">
    <source>
        <dbReference type="ARBA" id="ARBA00004141"/>
    </source>
</evidence>
<dbReference type="Proteomes" id="UP001060164">
    <property type="component" value="Chromosome"/>
</dbReference>
<keyword evidence="5" id="KW-1278">Translocase</keyword>
<evidence type="ECO:0000256" key="2">
    <source>
        <dbReference type="ARBA" id="ARBA00006024"/>
    </source>
</evidence>
<evidence type="ECO:0000256" key="4">
    <source>
        <dbReference type="ARBA" id="ARBA00022692"/>
    </source>
</evidence>
<accession>A0ABY5VLY9</accession>
<dbReference type="InterPro" id="IPR051014">
    <property type="entry name" value="Cation_Transport_ATPase_IB"/>
</dbReference>
<evidence type="ECO:0000256" key="5">
    <source>
        <dbReference type="ARBA" id="ARBA00022967"/>
    </source>
</evidence>
<keyword evidence="4 10" id="KW-0812">Transmembrane</keyword>
<keyword evidence="10" id="KW-0479">Metal-binding</keyword>
<feature type="domain" description="P-type ATPase A" evidence="11">
    <location>
        <begin position="195"/>
        <end position="293"/>
    </location>
</feature>
<dbReference type="SFLD" id="SFLDG00002">
    <property type="entry name" value="C1.7:_P-type_atpase_like"/>
    <property type="match status" value="1"/>
</dbReference>
<dbReference type="EMBL" id="CP102290">
    <property type="protein sequence ID" value="UWP60513.1"/>
    <property type="molecule type" value="Genomic_DNA"/>
</dbReference>
<comment type="similarity">
    <text evidence="2 10">Belongs to the cation transport ATPase (P-type) (TC 3.A.3) family. Type IB subfamily.</text>
</comment>
<dbReference type="SFLD" id="SFLDS00003">
    <property type="entry name" value="Haloacid_Dehalogenase"/>
    <property type="match status" value="1"/>
</dbReference>
<keyword evidence="10" id="KW-1003">Cell membrane</keyword>
<dbReference type="InterPro" id="IPR008250">
    <property type="entry name" value="ATPase_P-typ_transduc_dom_A_sf"/>
</dbReference>
<evidence type="ECO:0000259" key="11">
    <source>
        <dbReference type="Pfam" id="PF00122"/>
    </source>
</evidence>
<evidence type="ECO:0000313" key="12">
    <source>
        <dbReference type="EMBL" id="UWP60513.1"/>
    </source>
</evidence>
<keyword evidence="10" id="KW-0547">Nucleotide-binding</keyword>
<dbReference type="InterPro" id="IPR027256">
    <property type="entry name" value="P-typ_ATPase_IB"/>
</dbReference>
<comment type="caution">
    <text evidence="10">Lacks conserved residue(s) required for the propagation of feature annotation.</text>
</comment>
<reference evidence="12" key="1">
    <citation type="journal article" date="2022" name="Cell">
        <title>Design, construction, and in vivo augmentation of a complex gut microbiome.</title>
        <authorList>
            <person name="Cheng A.G."/>
            <person name="Ho P.Y."/>
            <person name="Aranda-Diaz A."/>
            <person name="Jain S."/>
            <person name="Yu F.B."/>
            <person name="Meng X."/>
            <person name="Wang M."/>
            <person name="Iakiviak M."/>
            <person name="Nagashima K."/>
            <person name="Zhao A."/>
            <person name="Murugkar P."/>
            <person name="Patil A."/>
            <person name="Atabakhsh K."/>
            <person name="Weakley A."/>
            <person name="Yan J."/>
            <person name="Brumbaugh A.R."/>
            <person name="Higginbottom S."/>
            <person name="Dimas A."/>
            <person name="Shiver A.L."/>
            <person name="Deutschbauer A."/>
            <person name="Neff N."/>
            <person name="Sonnenburg J.L."/>
            <person name="Huang K.C."/>
            <person name="Fischbach M.A."/>
        </authorList>
    </citation>
    <scope>NUCLEOTIDE SEQUENCE</scope>
    <source>
        <strain evidence="12">DSM 19829</strain>
    </source>
</reference>
<evidence type="ECO:0000256" key="7">
    <source>
        <dbReference type="ARBA" id="ARBA00023136"/>
    </source>
</evidence>
<dbReference type="PANTHER" id="PTHR48085">
    <property type="entry name" value="CADMIUM/ZINC-TRANSPORTING ATPASE HMA2-RELATED"/>
    <property type="match status" value="1"/>
</dbReference>
<dbReference type="InterPro" id="IPR036412">
    <property type="entry name" value="HAD-like_sf"/>
</dbReference>
<name>A0ABY5VLY9_9FIRM</name>
<feature type="transmembrane region" description="Helical" evidence="10">
    <location>
        <begin position="648"/>
        <end position="669"/>
    </location>
</feature>
<dbReference type="Gene3D" id="3.40.1110.10">
    <property type="entry name" value="Calcium-transporting ATPase, cytoplasmic domain N"/>
    <property type="match status" value="1"/>
</dbReference>
<dbReference type="NCBIfam" id="TIGR01525">
    <property type="entry name" value="ATPase-IB_hvy"/>
    <property type="match status" value="1"/>
</dbReference>
<dbReference type="Pfam" id="PF00122">
    <property type="entry name" value="E1-E2_ATPase"/>
    <property type="match status" value="1"/>
</dbReference>
<gene>
    <name evidence="12" type="ORF">NQ502_05610</name>
</gene>
<dbReference type="RefSeq" id="WP_028530076.1">
    <property type="nucleotide sequence ID" value="NZ_CABLBR010000042.1"/>
</dbReference>
<dbReference type="InterPro" id="IPR044492">
    <property type="entry name" value="P_typ_ATPase_HD_dom"/>
</dbReference>
<proteinExistence type="inferred from homology"/>
<keyword evidence="6 10" id="KW-1133">Transmembrane helix</keyword>